<evidence type="ECO:0000256" key="7">
    <source>
        <dbReference type="SAM" id="MobiDB-lite"/>
    </source>
</evidence>
<evidence type="ECO:0000256" key="4">
    <source>
        <dbReference type="ARBA" id="ARBA00022801"/>
    </source>
</evidence>
<evidence type="ECO:0000259" key="8">
    <source>
        <dbReference type="PROSITE" id="PS51462"/>
    </source>
</evidence>
<evidence type="ECO:0000256" key="2">
    <source>
        <dbReference type="ARBA" id="ARBA00001946"/>
    </source>
</evidence>
<keyword evidence="3" id="KW-0479">Metal-binding</keyword>
<dbReference type="PROSITE" id="PS51462">
    <property type="entry name" value="NUDIX"/>
    <property type="match status" value="1"/>
</dbReference>
<accession>A0A1C1YTA3</accession>
<protein>
    <recommendedName>
        <fullName evidence="8">Nudix hydrolase domain-containing protein</fullName>
    </recommendedName>
</protein>
<dbReference type="PANTHER" id="PTHR12318">
    <property type="entry name" value="TESTOSTERONE-REGULATED PROTEIN RP2"/>
    <property type="match status" value="1"/>
</dbReference>
<comment type="cofactor">
    <cofactor evidence="2">
        <name>Mg(2+)</name>
        <dbReference type="ChEBI" id="CHEBI:18420"/>
    </cofactor>
</comment>
<dbReference type="InterPro" id="IPR000086">
    <property type="entry name" value="NUDIX_hydrolase_dom"/>
</dbReference>
<dbReference type="CDD" id="cd18870">
    <property type="entry name" value="NUDIX_AcylCoAdiphos_Nudt19"/>
    <property type="match status" value="1"/>
</dbReference>
<name>A0A1C1YTA3_9HYPH</name>
<keyword evidence="10" id="KW-1185">Reference proteome</keyword>
<dbReference type="InterPro" id="IPR015797">
    <property type="entry name" value="NUDIX_hydrolase-like_dom_sf"/>
</dbReference>
<dbReference type="Gene3D" id="3.90.79.10">
    <property type="entry name" value="Nucleoside Triphosphate Pyrophosphohydrolase"/>
    <property type="match status" value="2"/>
</dbReference>
<gene>
    <name evidence="9" type="ORF">AWJ14_17510</name>
</gene>
<dbReference type="STRING" id="1480615.AWJ14_17510"/>
<evidence type="ECO:0000313" key="10">
    <source>
        <dbReference type="Proteomes" id="UP000094795"/>
    </source>
</evidence>
<evidence type="ECO:0000256" key="5">
    <source>
        <dbReference type="ARBA" id="ARBA00022842"/>
    </source>
</evidence>
<comment type="caution">
    <text evidence="9">The sequence shown here is derived from an EMBL/GenBank/DDBJ whole genome shotgun (WGS) entry which is preliminary data.</text>
</comment>
<feature type="domain" description="Nudix hydrolase" evidence="8">
    <location>
        <begin position="29"/>
        <end position="211"/>
    </location>
</feature>
<keyword evidence="6" id="KW-0464">Manganese</keyword>
<dbReference type="AlphaFoldDB" id="A0A1C1YTA3"/>
<sequence length="239" mass="27077">MNDASAAKLDLLTEDHRSRTSAKRHAPRTPRDAASLILIDRSHPVPRALLGKRGKSHAFMPDLYVFPGGRRDPGDNRTAMARPLCDAVADKLMQRTRTRFQASAACGLAVAAAREMQEEAHLSLTPPEHADCFRPDVSHFRYFARAITPPGQPRRYDTRFFACFCDELELDPSAVRDSVELHDLRWLPIDAHDSHPLPRITKVILSDLVQALEEDPSLPFGRTVPFYYFRHGRFVRDLI</sequence>
<evidence type="ECO:0000256" key="6">
    <source>
        <dbReference type="ARBA" id="ARBA00023211"/>
    </source>
</evidence>
<dbReference type="SUPFAM" id="SSF55811">
    <property type="entry name" value="Nudix"/>
    <property type="match status" value="1"/>
</dbReference>
<feature type="compositionally biased region" description="Basic residues" evidence="7">
    <location>
        <begin position="19"/>
        <end position="28"/>
    </location>
</feature>
<dbReference type="InterPro" id="IPR039121">
    <property type="entry name" value="NUDT19"/>
</dbReference>
<organism evidence="9 10">
    <name type="scientific">Hoeflea olei</name>
    <dbReference type="NCBI Taxonomy" id="1480615"/>
    <lineage>
        <taxon>Bacteria</taxon>
        <taxon>Pseudomonadati</taxon>
        <taxon>Pseudomonadota</taxon>
        <taxon>Alphaproteobacteria</taxon>
        <taxon>Hyphomicrobiales</taxon>
        <taxon>Rhizobiaceae</taxon>
        <taxon>Hoeflea</taxon>
    </lineage>
</organism>
<evidence type="ECO:0000313" key="9">
    <source>
        <dbReference type="EMBL" id="OCW56724.1"/>
    </source>
</evidence>
<dbReference type="GO" id="GO:0046872">
    <property type="term" value="F:metal ion binding"/>
    <property type="evidence" value="ECO:0007669"/>
    <property type="project" value="UniProtKB-KW"/>
</dbReference>
<dbReference type="Proteomes" id="UP000094795">
    <property type="component" value="Unassembled WGS sequence"/>
</dbReference>
<dbReference type="PANTHER" id="PTHR12318:SF0">
    <property type="entry name" value="ACYL-COENZYME A DIPHOSPHATASE NUDT19"/>
    <property type="match status" value="1"/>
</dbReference>
<keyword evidence="4" id="KW-0378">Hydrolase</keyword>
<evidence type="ECO:0000256" key="1">
    <source>
        <dbReference type="ARBA" id="ARBA00001936"/>
    </source>
</evidence>
<comment type="cofactor">
    <cofactor evidence="1">
        <name>Mn(2+)</name>
        <dbReference type="ChEBI" id="CHEBI:29035"/>
    </cofactor>
</comment>
<dbReference type="EMBL" id="LQZT01000034">
    <property type="protein sequence ID" value="OCW56724.1"/>
    <property type="molecule type" value="Genomic_DNA"/>
</dbReference>
<keyword evidence="5" id="KW-0460">Magnesium</keyword>
<feature type="region of interest" description="Disordered" evidence="7">
    <location>
        <begin position="1"/>
        <end position="32"/>
    </location>
</feature>
<evidence type="ECO:0000256" key="3">
    <source>
        <dbReference type="ARBA" id="ARBA00022723"/>
    </source>
</evidence>
<reference evidence="9 10" key="1">
    <citation type="submission" date="2015-12" db="EMBL/GenBank/DDBJ databases">
        <authorList>
            <person name="Shamseldin A."/>
            <person name="Moawad H."/>
            <person name="Abd El-Rahim W.M."/>
            <person name="Sadowsky M.J."/>
        </authorList>
    </citation>
    <scope>NUCLEOTIDE SEQUENCE [LARGE SCALE GENOMIC DNA]</scope>
    <source>
        <strain evidence="9 10">JC234</strain>
    </source>
</reference>
<proteinExistence type="predicted"/>
<dbReference type="GO" id="GO:0016818">
    <property type="term" value="F:hydrolase activity, acting on acid anhydrides, in phosphorus-containing anhydrides"/>
    <property type="evidence" value="ECO:0007669"/>
    <property type="project" value="InterPro"/>
</dbReference>
<dbReference type="RefSeq" id="WP_245304312.1">
    <property type="nucleotide sequence ID" value="NZ_LQZT01000034.1"/>
</dbReference>